<evidence type="ECO:0000313" key="4">
    <source>
        <dbReference type="EMBL" id="KAK3326965.1"/>
    </source>
</evidence>
<protein>
    <submittedName>
        <fullName evidence="4">Uncharacterized protein</fullName>
    </submittedName>
</protein>
<feature type="transmembrane region" description="Helical" evidence="2">
    <location>
        <begin position="182"/>
        <end position="204"/>
    </location>
</feature>
<keyword evidence="3" id="KW-0732">Signal</keyword>
<keyword evidence="2" id="KW-0472">Membrane</keyword>
<gene>
    <name evidence="4" type="ORF">B0T19DRAFT_149648</name>
</gene>
<sequence>MKAILLLLMTALPTVLTFAVPGPPTSTPTQAQAHTTSLPRCSLPSPAAVVAEQINKQEPQAEQGETSPTPTTPTAPTTLSPPSRPPAIVIQPTPSPSQPRSRPRPHIMDLRDVPDTTSAAPPSPPAVITPAPGSEAGNGIDANGNVVHFVQTTYYTCLSRGTSSHCGWHIPILDASNGGSRLVGGVAVRATSVAWIVCGLVLWWR</sequence>
<name>A0AAE0IKZ5_9PEZI</name>
<keyword evidence="5" id="KW-1185">Reference proteome</keyword>
<evidence type="ECO:0000313" key="5">
    <source>
        <dbReference type="Proteomes" id="UP001286456"/>
    </source>
</evidence>
<reference evidence="4" key="1">
    <citation type="journal article" date="2023" name="Mol. Phylogenet. Evol.">
        <title>Genome-scale phylogeny and comparative genomics of the fungal order Sordariales.</title>
        <authorList>
            <person name="Hensen N."/>
            <person name="Bonometti L."/>
            <person name="Westerberg I."/>
            <person name="Brannstrom I.O."/>
            <person name="Guillou S."/>
            <person name="Cros-Aarteil S."/>
            <person name="Calhoun S."/>
            <person name="Haridas S."/>
            <person name="Kuo A."/>
            <person name="Mondo S."/>
            <person name="Pangilinan J."/>
            <person name="Riley R."/>
            <person name="LaButti K."/>
            <person name="Andreopoulos B."/>
            <person name="Lipzen A."/>
            <person name="Chen C."/>
            <person name="Yan M."/>
            <person name="Daum C."/>
            <person name="Ng V."/>
            <person name="Clum A."/>
            <person name="Steindorff A."/>
            <person name="Ohm R.A."/>
            <person name="Martin F."/>
            <person name="Silar P."/>
            <person name="Natvig D.O."/>
            <person name="Lalanne C."/>
            <person name="Gautier V."/>
            <person name="Ament-Velasquez S.L."/>
            <person name="Kruys A."/>
            <person name="Hutchinson M.I."/>
            <person name="Powell A.J."/>
            <person name="Barry K."/>
            <person name="Miller A.N."/>
            <person name="Grigoriev I.V."/>
            <person name="Debuchy R."/>
            <person name="Gladieux P."/>
            <person name="Hiltunen Thoren M."/>
            <person name="Johannesson H."/>
        </authorList>
    </citation>
    <scope>NUCLEOTIDE SEQUENCE</scope>
    <source>
        <strain evidence="4">SMH4131-1</strain>
    </source>
</reference>
<evidence type="ECO:0000256" key="3">
    <source>
        <dbReference type="SAM" id="SignalP"/>
    </source>
</evidence>
<keyword evidence="2" id="KW-1133">Transmembrane helix</keyword>
<evidence type="ECO:0000256" key="2">
    <source>
        <dbReference type="SAM" id="Phobius"/>
    </source>
</evidence>
<feature type="compositionally biased region" description="Low complexity" evidence="1">
    <location>
        <begin position="66"/>
        <end position="81"/>
    </location>
</feature>
<proteinExistence type="predicted"/>
<feature type="chain" id="PRO_5042087143" evidence="3">
    <location>
        <begin position="20"/>
        <end position="205"/>
    </location>
</feature>
<feature type="region of interest" description="Disordered" evidence="1">
    <location>
        <begin position="57"/>
        <end position="136"/>
    </location>
</feature>
<feature type="signal peptide" evidence="3">
    <location>
        <begin position="1"/>
        <end position="19"/>
    </location>
</feature>
<reference evidence="4" key="2">
    <citation type="submission" date="2023-06" db="EMBL/GenBank/DDBJ databases">
        <authorList>
            <consortium name="Lawrence Berkeley National Laboratory"/>
            <person name="Haridas S."/>
            <person name="Hensen N."/>
            <person name="Bonometti L."/>
            <person name="Westerberg I."/>
            <person name="Brannstrom I.O."/>
            <person name="Guillou S."/>
            <person name="Cros-Aarteil S."/>
            <person name="Calhoun S."/>
            <person name="Kuo A."/>
            <person name="Mondo S."/>
            <person name="Pangilinan J."/>
            <person name="Riley R."/>
            <person name="Labutti K."/>
            <person name="Andreopoulos B."/>
            <person name="Lipzen A."/>
            <person name="Chen C."/>
            <person name="Yanf M."/>
            <person name="Daum C."/>
            <person name="Ng V."/>
            <person name="Clum A."/>
            <person name="Steindorff A."/>
            <person name="Ohm R."/>
            <person name="Martin F."/>
            <person name="Silar P."/>
            <person name="Natvig D."/>
            <person name="Lalanne C."/>
            <person name="Gautier V."/>
            <person name="Ament-Velasquez S.L."/>
            <person name="Kruys A."/>
            <person name="Hutchinson M.I."/>
            <person name="Powell A.J."/>
            <person name="Barry K."/>
            <person name="Miller A.N."/>
            <person name="Grigoriev I.V."/>
            <person name="Debuchy R."/>
            <person name="Gladieux P."/>
            <person name="Thoren M.H."/>
            <person name="Johannesson H."/>
        </authorList>
    </citation>
    <scope>NUCLEOTIDE SEQUENCE</scope>
    <source>
        <strain evidence="4">SMH4131-1</strain>
    </source>
</reference>
<dbReference type="EMBL" id="JAUEPO010000003">
    <property type="protein sequence ID" value="KAK3326965.1"/>
    <property type="molecule type" value="Genomic_DNA"/>
</dbReference>
<dbReference type="Proteomes" id="UP001286456">
    <property type="component" value="Unassembled WGS sequence"/>
</dbReference>
<keyword evidence="2" id="KW-0812">Transmembrane</keyword>
<dbReference type="AlphaFoldDB" id="A0AAE0IKZ5"/>
<accession>A0AAE0IKZ5</accession>
<organism evidence="4 5">
    <name type="scientific">Cercophora scortea</name>
    <dbReference type="NCBI Taxonomy" id="314031"/>
    <lineage>
        <taxon>Eukaryota</taxon>
        <taxon>Fungi</taxon>
        <taxon>Dikarya</taxon>
        <taxon>Ascomycota</taxon>
        <taxon>Pezizomycotina</taxon>
        <taxon>Sordariomycetes</taxon>
        <taxon>Sordariomycetidae</taxon>
        <taxon>Sordariales</taxon>
        <taxon>Lasiosphaeriaceae</taxon>
        <taxon>Cercophora</taxon>
    </lineage>
</organism>
<evidence type="ECO:0000256" key="1">
    <source>
        <dbReference type="SAM" id="MobiDB-lite"/>
    </source>
</evidence>
<comment type="caution">
    <text evidence="4">The sequence shown here is derived from an EMBL/GenBank/DDBJ whole genome shotgun (WGS) entry which is preliminary data.</text>
</comment>